<reference evidence="1 2" key="1">
    <citation type="submission" date="2024-05" db="EMBL/GenBank/DDBJ databases">
        <authorList>
            <person name="De Oliveira J.P."/>
            <person name="Noriler S.A."/>
            <person name="De Oliveira A.G."/>
            <person name="Sipoli D.S."/>
        </authorList>
    </citation>
    <scope>NUCLEOTIDE SEQUENCE [LARGE SCALE GENOMIC DNA]</scope>
    <source>
        <strain evidence="1 2">LABIM192</strain>
    </source>
</reference>
<dbReference type="EMBL" id="JBDXMI010000007">
    <property type="protein sequence ID" value="MEO9387091.1"/>
    <property type="molecule type" value="Genomic_DNA"/>
</dbReference>
<evidence type="ECO:0000313" key="2">
    <source>
        <dbReference type="Proteomes" id="UP001462502"/>
    </source>
</evidence>
<sequence>MRFTHNDTQNGFLHELSAEIRNDVWWVVHRRTDTNSGKTETEGRMCVGGETTLGSMFAGVVLSITQPLMSA</sequence>
<name>A0ABV0J0M7_9NEIS</name>
<dbReference type="Proteomes" id="UP001462502">
    <property type="component" value="Unassembled WGS sequence"/>
</dbReference>
<keyword evidence="2" id="KW-1185">Reference proteome</keyword>
<proteinExistence type="predicted"/>
<organism evidence="1 2">
    <name type="scientific">Chromobacterium phragmitis</name>
    <dbReference type="NCBI Taxonomy" id="2202141"/>
    <lineage>
        <taxon>Bacteria</taxon>
        <taxon>Pseudomonadati</taxon>
        <taxon>Pseudomonadota</taxon>
        <taxon>Betaproteobacteria</taxon>
        <taxon>Neisseriales</taxon>
        <taxon>Chromobacteriaceae</taxon>
        <taxon>Chromobacterium</taxon>
    </lineage>
</organism>
<gene>
    <name evidence="1" type="ORF">ABI908_23640</name>
</gene>
<accession>A0ABV0J0M7</accession>
<dbReference type="RefSeq" id="WP_347938063.1">
    <property type="nucleotide sequence ID" value="NZ_JBDXMI010000007.1"/>
</dbReference>
<evidence type="ECO:0000313" key="1">
    <source>
        <dbReference type="EMBL" id="MEO9387091.1"/>
    </source>
</evidence>
<protein>
    <submittedName>
        <fullName evidence="1">Uncharacterized protein</fullName>
    </submittedName>
</protein>
<comment type="caution">
    <text evidence="1">The sequence shown here is derived from an EMBL/GenBank/DDBJ whole genome shotgun (WGS) entry which is preliminary data.</text>
</comment>